<proteinExistence type="predicted"/>
<evidence type="ECO:0000313" key="3">
    <source>
        <dbReference type="Proteomes" id="UP001237642"/>
    </source>
</evidence>
<dbReference type="InterPro" id="IPR012337">
    <property type="entry name" value="RNaseH-like_sf"/>
</dbReference>
<comment type="caution">
    <text evidence="2">The sequence shown here is derived from an EMBL/GenBank/DDBJ whole genome shotgun (WGS) entry which is preliminary data.</text>
</comment>
<dbReference type="GO" id="GO:0003676">
    <property type="term" value="F:nucleic acid binding"/>
    <property type="evidence" value="ECO:0007669"/>
    <property type="project" value="InterPro"/>
</dbReference>
<accession>A0AAD8I690</accession>
<dbReference type="EMBL" id="JAUIZM010000006">
    <property type="protein sequence ID" value="KAK1379244.1"/>
    <property type="molecule type" value="Genomic_DNA"/>
</dbReference>
<dbReference type="InterPro" id="IPR036397">
    <property type="entry name" value="RNaseH_sf"/>
</dbReference>
<keyword evidence="3" id="KW-1185">Reference proteome</keyword>
<gene>
    <name evidence="2" type="ORF">POM88_025988</name>
</gene>
<dbReference type="InterPro" id="IPR044730">
    <property type="entry name" value="RNase_H-like_dom_plant"/>
</dbReference>
<dbReference type="GO" id="GO:0004523">
    <property type="term" value="F:RNA-DNA hybrid ribonuclease activity"/>
    <property type="evidence" value="ECO:0007669"/>
    <property type="project" value="InterPro"/>
</dbReference>
<dbReference type="AlphaFoldDB" id="A0AAD8I690"/>
<evidence type="ECO:0000259" key="1">
    <source>
        <dbReference type="Pfam" id="PF13456"/>
    </source>
</evidence>
<evidence type="ECO:0000313" key="2">
    <source>
        <dbReference type="EMBL" id="KAK1379244.1"/>
    </source>
</evidence>
<dbReference type="PANTHER" id="PTHR47074">
    <property type="entry name" value="BNAC02G40300D PROTEIN"/>
    <property type="match status" value="1"/>
</dbReference>
<dbReference type="Pfam" id="PF13456">
    <property type="entry name" value="RVT_3"/>
    <property type="match status" value="1"/>
</dbReference>
<protein>
    <recommendedName>
        <fullName evidence="1">RNase H type-1 domain-containing protein</fullName>
    </recommendedName>
</protein>
<dbReference type="InterPro" id="IPR002156">
    <property type="entry name" value="RNaseH_domain"/>
</dbReference>
<dbReference type="SUPFAM" id="SSF53098">
    <property type="entry name" value="Ribonuclease H-like"/>
    <property type="match status" value="1"/>
</dbReference>
<dbReference type="Gene3D" id="3.30.420.10">
    <property type="entry name" value="Ribonuclease H-like superfamily/Ribonuclease H"/>
    <property type="match status" value="1"/>
</dbReference>
<name>A0AAD8I690_9APIA</name>
<feature type="domain" description="RNase H type-1" evidence="1">
    <location>
        <begin position="4"/>
        <end position="111"/>
    </location>
</feature>
<reference evidence="2" key="1">
    <citation type="submission" date="2023-02" db="EMBL/GenBank/DDBJ databases">
        <title>Genome of toxic invasive species Heracleum sosnowskyi carries increased number of genes despite the absence of recent whole-genome duplications.</title>
        <authorList>
            <person name="Schelkunov M."/>
            <person name="Shtratnikova V."/>
            <person name="Makarenko M."/>
            <person name="Klepikova A."/>
            <person name="Omelchenko D."/>
            <person name="Novikova G."/>
            <person name="Obukhova E."/>
            <person name="Bogdanov V."/>
            <person name="Penin A."/>
            <person name="Logacheva M."/>
        </authorList>
    </citation>
    <scope>NUCLEOTIDE SEQUENCE</scope>
    <source>
        <strain evidence="2">Hsosn_3</strain>
        <tissue evidence="2">Leaf</tissue>
    </source>
</reference>
<dbReference type="Proteomes" id="UP001237642">
    <property type="component" value="Unassembled WGS sequence"/>
</dbReference>
<sequence length="126" mass="14172">MTCGLRVVIQNEQGELVVTTAKRILASNFEEAEAIAVRYWLHIVRRFGYQNVVLQSDASNMINNVTSYVPGFSTLCLIIEDIQQDGKLFNSIVFVHVRRAGNSVAHSLARWNLVFNSEHICIGSFT</sequence>
<dbReference type="InterPro" id="IPR052929">
    <property type="entry name" value="RNase_H-like_EbsB-rel"/>
</dbReference>
<dbReference type="PANTHER" id="PTHR47074:SF48">
    <property type="entry name" value="POLYNUCLEOTIDYL TRANSFERASE, RIBONUCLEASE H-LIKE SUPERFAMILY PROTEIN"/>
    <property type="match status" value="1"/>
</dbReference>
<dbReference type="CDD" id="cd06222">
    <property type="entry name" value="RNase_H_like"/>
    <property type="match status" value="1"/>
</dbReference>
<reference evidence="2" key="2">
    <citation type="submission" date="2023-05" db="EMBL/GenBank/DDBJ databases">
        <authorList>
            <person name="Schelkunov M.I."/>
        </authorList>
    </citation>
    <scope>NUCLEOTIDE SEQUENCE</scope>
    <source>
        <strain evidence="2">Hsosn_3</strain>
        <tissue evidence="2">Leaf</tissue>
    </source>
</reference>
<organism evidence="2 3">
    <name type="scientific">Heracleum sosnowskyi</name>
    <dbReference type="NCBI Taxonomy" id="360622"/>
    <lineage>
        <taxon>Eukaryota</taxon>
        <taxon>Viridiplantae</taxon>
        <taxon>Streptophyta</taxon>
        <taxon>Embryophyta</taxon>
        <taxon>Tracheophyta</taxon>
        <taxon>Spermatophyta</taxon>
        <taxon>Magnoliopsida</taxon>
        <taxon>eudicotyledons</taxon>
        <taxon>Gunneridae</taxon>
        <taxon>Pentapetalae</taxon>
        <taxon>asterids</taxon>
        <taxon>campanulids</taxon>
        <taxon>Apiales</taxon>
        <taxon>Apiaceae</taxon>
        <taxon>Apioideae</taxon>
        <taxon>apioid superclade</taxon>
        <taxon>Tordylieae</taxon>
        <taxon>Tordyliinae</taxon>
        <taxon>Heracleum</taxon>
    </lineage>
</organism>